<dbReference type="InterPro" id="IPR014732">
    <property type="entry name" value="OMPdecase"/>
</dbReference>
<evidence type="ECO:0000256" key="6">
    <source>
        <dbReference type="ARBA" id="ARBA00023239"/>
    </source>
</evidence>
<name>A0A4Z0GU02_9BACL</name>
<accession>A0A4Z0GU02</accession>
<dbReference type="InterPro" id="IPR013785">
    <property type="entry name" value="Aldolase_TIM"/>
</dbReference>
<dbReference type="InterPro" id="IPR018089">
    <property type="entry name" value="OMPdecase_AS"/>
</dbReference>
<evidence type="ECO:0000256" key="1">
    <source>
        <dbReference type="ARBA" id="ARBA00002356"/>
    </source>
</evidence>
<dbReference type="GO" id="GO:0005829">
    <property type="term" value="C:cytosol"/>
    <property type="evidence" value="ECO:0007669"/>
    <property type="project" value="TreeGrafter"/>
</dbReference>
<comment type="subunit">
    <text evidence="3 9">Homodimer.</text>
</comment>
<feature type="binding site" evidence="9 11">
    <location>
        <position position="122"/>
    </location>
    <ligand>
        <name>substrate</name>
    </ligand>
</feature>
<dbReference type="CDD" id="cd04725">
    <property type="entry name" value="OMP_decarboxylase_like"/>
    <property type="match status" value="1"/>
</dbReference>
<dbReference type="GO" id="GO:0006207">
    <property type="term" value="P:'de novo' pyrimidine nucleobase biosynthetic process"/>
    <property type="evidence" value="ECO:0007669"/>
    <property type="project" value="InterPro"/>
</dbReference>
<feature type="binding site" evidence="9 11">
    <location>
        <position position="214"/>
    </location>
    <ligand>
        <name>substrate</name>
    </ligand>
</feature>
<evidence type="ECO:0000256" key="9">
    <source>
        <dbReference type="HAMAP-Rule" id="MF_01200"/>
    </source>
</evidence>
<keyword evidence="4 9" id="KW-0210">Decarboxylase</keyword>
<evidence type="ECO:0000256" key="5">
    <source>
        <dbReference type="ARBA" id="ARBA00022975"/>
    </source>
</evidence>
<dbReference type="InterPro" id="IPR001754">
    <property type="entry name" value="OMPdeCOase_dom"/>
</dbReference>
<evidence type="ECO:0000256" key="4">
    <source>
        <dbReference type="ARBA" id="ARBA00022793"/>
    </source>
</evidence>
<dbReference type="GO" id="GO:0004590">
    <property type="term" value="F:orotidine-5'-phosphate decarboxylase activity"/>
    <property type="evidence" value="ECO:0007669"/>
    <property type="project" value="UniProtKB-UniRule"/>
</dbReference>
<dbReference type="InterPro" id="IPR011060">
    <property type="entry name" value="RibuloseP-bd_barrel"/>
</dbReference>
<dbReference type="Gene3D" id="3.20.20.70">
    <property type="entry name" value="Aldolase class I"/>
    <property type="match status" value="1"/>
</dbReference>
<dbReference type="FunFam" id="3.20.20.70:FF:000015">
    <property type="entry name" value="Orotidine 5'-phosphate decarboxylase"/>
    <property type="match status" value="1"/>
</dbReference>
<feature type="domain" description="Orotidine 5'-phosphate decarboxylase" evidence="13">
    <location>
        <begin position="6"/>
        <end position="229"/>
    </location>
</feature>
<gene>
    <name evidence="9 14" type="primary">pyrF</name>
    <name evidence="14" type="ORF">E4665_00685</name>
</gene>
<keyword evidence="5 9" id="KW-0665">Pyrimidine biosynthesis</keyword>
<feature type="active site" description="For OMPdecase activity" evidence="10">
    <location>
        <position position="63"/>
    </location>
</feature>
<dbReference type="HAMAP" id="MF_01200_B">
    <property type="entry name" value="OMPdecase_type1_B"/>
    <property type="match status" value="1"/>
</dbReference>
<comment type="pathway">
    <text evidence="2 9 12">Pyrimidine metabolism; UMP biosynthesis via de novo pathway; UMP from orotate: step 2/2.</text>
</comment>
<feature type="active site" description="Proton donor" evidence="9">
    <location>
        <position position="63"/>
    </location>
</feature>
<keyword evidence="15" id="KW-1185">Reference proteome</keyword>
<feature type="binding site" evidence="9 11">
    <location>
        <position position="184"/>
    </location>
    <ligand>
        <name>substrate</name>
    </ligand>
</feature>
<dbReference type="UniPathway" id="UPA00070">
    <property type="reaction ID" value="UER00120"/>
</dbReference>
<comment type="similarity">
    <text evidence="8 9">Belongs to the OMP decarboxylase family. Type 1 subfamily.</text>
</comment>
<organism evidence="14 15">
    <name type="scientific">Sporolactobacillus shoreae</name>
    <dbReference type="NCBI Taxonomy" id="1465501"/>
    <lineage>
        <taxon>Bacteria</taxon>
        <taxon>Bacillati</taxon>
        <taxon>Bacillota</taxon>
        <taxon>Bacilli</taxon>
        <taxon>Bacillales</taxon>
        <taxon>Sporolactobacillaceae</taxon>
        <taxon>Sporolactobacillus</taxon>
    </lineage>
</organism>
<dbReference type="SMART" id="SM00934">
    <property type="entry name" value="OMPdecase"/>
    <property type="match status" value="1"/>
</dbReference>
<dbReference type="EC" id="4.1.1.23" evidence="9"/>
<feature type="binding site" evidence="9">
    <location>
        <begin position="61"/>
        <end position="70"/>
    </location>
    <ligand>
        <name>substrate</name>
    </ligand>
</feature>
<dbReference type="PANTHER" id="PTHR32119">
    <property type="entry name" value="OROTIDINE 5'-PHOSPHATE DECARBOXYLASE"/>
    <property type="match status" value="1"/>
</dbReference>
<evidence type="ECO:0000256" key="2">
    <source>
        <dbReference type="ARBA" id="ARBA00004861"/>
    </source>
</evidence>
<dbReference type="GO" id="GO:0044205">
    <property type="term" value="P:'de novo' UMP biosynthetic process"/>
    <property type="evidence" value="ECO:0007669"/>
    <property type="project" value="UniProtKB-UniRule"/>
</dbReference>
<dbReference type="AlphaFoldDB" id="A0A4Z0GU02"/>
<comment type="caution">
    <text evidence="14">The sequence shown here is derived from an EMBL/GenBank/DDBJ whole genome shotgun (WGS) entry which is preliminary data.</text>
</comment>
<feature type="active site" description="For OMPdecase activity" evidence="10">
    <location>
        <position position="66"/>
    </location>
</feature>
<dbReference type="NCBIfam" id="NF001273">
    <property type="entry name" value="PRK00230.1"/>
    <property type="match status" value="1"/>
</dbReference>
<dbReference type="EMBL" id="SRJD01000001">
    <property type="protein sequence ID" value="TGB00225.1"/>
    <property type="molecule type" value="Genomic_DNA"/>
</dbReference>
<feature type="binding site" evidence="9 11">
    <location>
        <position position="193"/>
    </location>
    <ligand>
        <name>substrate</name>
    </ligand>
</feature>
<proteinExistence type="inferred from homology"/>
<comment type="function">
    <text evidence="1 9">Catalyzes the decarboxylation of orotidine 5'-monophosphate (OMP) to uridine 5'-monophosphate (UMP).</text>
</comment>
<feature type="binding site" evidence="9 11">
    <location>
        <position position="34"/>
    </location>
    <ligand>
        <name>substrate</name>
    </ligand>
</feature>
<dbReference type="Pfam" id="PF00215">
    <property type="entry name" value="OMPdecase"/>
    <property type="match status" value="1"/>
</dbReference>
<evidence type="ECO:0000256" key="11">
    <source>
        <dbReference type="PIRSR" id="PIRSR614732-2"/>
    </source>
</evidence>
<evidence type="ECO:0000256" key="10">
    <source>
        <dbReference type="PIRSR" id="PIRSR614732-1"/>
    </source>
</evidence>
<evidence type="ECO:0000259" key="13">
    <source>
        <dbReference type="SMART" id="SM00934"/>
    </source>
</evidence>
<protein>
    <recommendedName>
        <fullName evidence="9">Orotidine 5'-phosphate decarboxylase</fullName>
        <ecNumber evidence="9">4.1.1.23</ecNumber>
    </recommendedName>
    <alternativeName>
        <fullName evidence="9">OMP decarboxylase</fullName>
        <shortName evidence="9">OMPDCase</shortName>
        <shortName evidence="9">OMPdecase</shortName>
    </alternativeName>
</protein>
<dbReference type="Proteomes" id="UP000298347">
    <property type="component" value="Unassembled WGS sequence"/>
</dbReference>
<dbReference type="NCBIfam" id="TIGR01740">
    <property type="entry name" value="pyrF"/>
    <property type="match status" value="1"/>
</dbReference>
<evidence type="ECO:0000256" key="8">
    <source>
        <dbReference type="ARBA" id="ARBA00061012"/>
    </source>
</evidence>
<evidence type="ECO:0000313" key="15">
    <source>
        <dbReference type="Proteomes" id="UP000298347"/>
    </source>
</evidence>
<evidence type="ECO:0000256" key="12">
    <source>
        <dbReference type="RuleBase" id="RU000512"/>
    </source>
</evidence>
<dbReference type="OrthoDB" id="9806203at2"/>
<reference evidence="14 15" key="1">
    <citation type="journal article" date="2015" name="Int. J. Syst. Evol. Microbiol.">
        <title>Sporolactobacillus shoreae sp. nov. and Sporolactobacillus spathodeae sp. nov., two spore-forming lactic acid bacteria isolated from tree barks in Thailand.</title>
        <authorList>
            <person name="Thamacharoensuk T."/>
            <person name="Kitahara M."/>
            <person name="Ohkuma M."/>
            <person name="Thongchul N."/>
            <person name="Tanasupawat S."/>
        </authorList>
    </citation>
    <scope>NUCLEOTIDE SEQUENCE [LARGE SCALE GENOMIC DNA]</scope>
    <source>
        <strain evidence="14 15">BK92</strain>
    </source>
</reference>
<dbReference type="InterPro" id="IPR047596">
    <property type="entry name" value="OMPdecase_bac"/>
</dbReference>
<dbReference type="PANTHER" id="PTHR32119:SF2">
    <property type="entry name" value="OROTIDINE 5'-PHOSPHATE DECARBOXYLASE"/>
    <property type="match status" value="1"/>
</dbReference>
<dbReference type="SUPFAM" id="SSF51366">
    <property type="entry name" value="Ribulose-phoshate binding barrel"/>
    <property type="match status" value="1"/>
</dbReference>
<evidence type="ECO:0000256" key="7">
    <source>
        <dbReference type="ARBA" id="ARBA00049157"/>
    </source>
</evidence>
<feature type="binding site" evidence="9 11">
    <location>
        <position position="213"/>
    </location>
    <ligand>
        <name>substrate</name>
    </ligand>
</feature>
<sequence length="242" mass="26438">MNSKERIIVALDVSSKEEMFKLLKKINQPGCYVKVGMELYYQEGADVVRELKNSGYSVFLDLKLHDIPHTVNKAMRGLAKVGADMVNVHAAGGSEMMRAAIEGLEEGATGKRPICLAVTQLTSTDQKMLESELMIGHPMMDVITQYGKLAYHSGMDGVVCSAWEARQMKEHTAPSFLTVTPGIRLAADSAGDQKRVATPARASELGSDYIVVGRSITAADHPAEAFQHVADEWGKSQWKVNN</sequence>
<dbReference type="PROSITE" id="PS00156">
    <property type="entry name" value="OMPDECASE"/>
    <property type="match status" value="1"/>
</dbReference>
<dbReference type="RefSeq" id="WP_135346871.1">
    <property type="nucleotide sequence ID" value="NZ_SRJD01000001.1"/>
</dbReference>
<feature type="active site" description="For OMPdecase activity" evidence="10">
    <location>
        <position position="61"/>
    </location>
</feature>
<feature type="binding site" evidence="9 11">
    <location>
        <position position="12"/>
    </location>
    <ligand>
        <name>substrate</name>
    </ligand>
</feature>
<evidence type="ECO:0000313" key="14">
    <source>
        <dbReference type="EMBL" id="TGB00225.1"/>
    </source>
</evidence>
<evidence type="ECO:0000256" key="3">
    <source>
        <dbReference type="ARBA" id="ARBA00011738"/>
    </source>
</evidence>
<comment type="catalytic activity">
    <reaction evidence="7 9 12">
        <text>orotidine 5'-phosphate + H(+) = UMP + CO2</text>
        <dbReference type="Rhea" id="RHEA:11596"/>
        <dbReference type="ChEBI" id="CHEBI:15378"/>
        <dbReference type="ChEBI" id="CHEBI:16526"/>
        <dbReference type="ChEBI" id="CHEBI:57538"/>
        <dbReference type="ChEBI" id="CHEBI:57865"/>
        <dbReference type="EC" id="4.1.1.23"/>
    </reaction>
</comment>
<keyword evidence="6 9" id="KW-0456">Lyase</keyword>